<sequence length="145" mass="16170">MISLKTTYLIAECRSNSMGAVITRNSEMFSSLLSDTEEHFRQHRDSLSPRAENRSAGIHPKPELNVNANSSSSSEELREDRAASSDLDAPKRENDYCEKSKGYYLTFHSDISNSQSLTHQDQCCPGFTMTKSGKTRHQSNGCCIA</sequence>
<feature type="region of interest" description="Disordered" evidence="1">
    <location>
        <begin position="36"/>
        <end position="94"/>
    </location>
</feature>
<dbReference type="AlphaFoldDB" id="A0AA40FIJ9"/>
<dbReference type="EMBL" id="JAHYIQ010000035">
    <property type="protein sequence ID" value="KAK1119731.1"/>
    <property type="molecule type" value="Genomic_DNA"/>
</dbReference>
<feature type="compositionally biased region" description="Basic and acidic residues" evidence="1">
    <location>
        <begin position="36"/>
        <end position="53"/>
    </location>
</feature>
<evidence type="ECO:0000256" key="1">
    <source>
        <dbReference type="SAM" id="MobiDB-lite"/>
    </source>
</evidence>
<comment type="caution">
    <text evidence="2">The sequence shown here is derived from an EMBL/GenBank/DDBJ whole genome shotgun (WGS) entry which is preliminary data.</text>
</comment>
<dbReference type="Proteomes" id="UP001177670">
    <property type="component" value="Unassembled WGS sequence"/>
</dbReference>
<feature type="compositionally biased region" description="Basic and acidic residues" evidence="1">
    <location>
        <begin position="75"/>
        <end position="94"/>
    </location>
</feature>
<reference evidence="2" key="1">
    <citation type="submission" date="2021-10" db="EMBL/GenBank/DDBJ databases">
        <title>Melipona bicolor Genome sequencing and assembly.</title>
        <authorList>
            <person name="Araujo N.S."/>
            <person name="Arias M.C."/>
        </authorList>
    </citation>
    <scope>NUCLEOTIDE SEQUENCE</scope>
    <source>
        <strain evidence="2">USP_2M_L1-L4_2017</strain>
        <tissue evidence="2">Whole body</tissue>
    </source>
</reference>
<organism evidence="2 3">
    <name type="scientific">Melipona bicolor</name>
    <dbReference type="NCBI Taxonomy" id="60889"/>
    <lineage>
        <taxon>Eukaryota</taxon>
        <taxon>Metazoa</taxon>
        <taxon>Ecdysozoa</taxon>
        <taxon>Arthropoda</taxon>
        <taxon>Hexapoda</taxon>
        <taxon>Insecta</taxon>
        <taxon>Pterygota</taxon>
        <taxon>Neoptera</taxon>
        <taxon>Endopterygota</taxon>
        <taxon>Hymenoptera</taxon>
        <taxon>Apocrita</taxon>
        <taxon>Aculeata</taxon>
        <taxon>Apoidea</taxon>
        <taxon>Anthophila</taxon>
        <taxon>Apidae</taxon>
        <taxon>Melipona</taxon>
    </lineage>
</organism>
<accession>A0AA40FIJ9</accession>
<feature type="compositionally biased region" description="Low complexity" evidence="1">
    <location>
        <begin position="63"/>
        <end position="74"/>
    </location>
</feature>
<evidence type="ECO:0000313" key="3">
    <source>
        <dbReference type="Proteomes" id="UP001177670"/>
    </source>
</evidence>
<proteinExistence type="predicted"/>
<protein>
    <submittedName>
        <fullName evidence="2">Uncharacterized protein</fullName>
    </submittedName>
</protein>
<gene>
    <name evidence="2" type="ORF">K0M31_013147</name>
</gene>
<name>A0AA40FIJ9_9HYME</name>
<evidence type="ECO:0000313" key="2">
    <source>
        <dbReference type="EMBL" id="KAK1119731.1"/>
    </source>
</evidence>
<keyword evidence="3" id="KW-1185">Reference proteome</keyword>